<keyword evidence="1" id="KW-0547">Nucleotide-binding</keyword>
<dbReference type="PANTHER" id="PTHR33463">
    <property type="entry name" value="NB-ARC DOMAIN-CONTAINING PROTEIN-RELATED"/>
    <property type="match status" value="1"/>
</dbReference>
<dbReference type="SUPFAM" id="SSF52540">
    <property type="entry name" value="P-loop containing nucleoside triphosphate hydrolases"/>
    <property type="match status" value="1"/>
</dbReference>
<dbReference type="Proteomes" id="UP000224567">
    <property type="component" value="Unassembled WGS sequence"/>
</dbReference>
<evidence type="ECO:0000256" key="2">
    <source>
        <dbReference type="ARBA" id="ARBA00022821"/>
    </source>
</evidence>
<accession>A0A2G2VXN1</accession>
<dbReference type="Pfam" id="PF00931">
    <property type="entry name" value="NB-ARC"/>
    <property type="match status" value="1"/>
</dbReference>
<dbReference type="PRINTS" id="PR00364">
    <property type="entry name" value="DISEASERSIST"/>
</dbReference>
<reference evidence="6 7" key="1">
    <citation type="journal article" date="2017" name="Genome Biol.">
        <title>New reference genome sequences of hot pepper reveal the massive evolution of plant disease-resistance genes by retroduplication.</title>
        <authorList>
            <person name="Kim S."/>
            <person name="Park J."/>
            <person name="Yeom S.I."/>
            <person name="Kim Y.M."/>
            <person name="Seo E."/>
            <person name="Kim K.T."/>
            <person name="Kim M.S."/>
            <person name="Lee J.M."/>
            <person name="Cheong K."/>
            <person name="Shin H.S."/>
            <person name="Kim S.B."/>
            <person name="Han K."/>
            <person name="Lee J."/>
            <person name="Park M."/>
            <person name="Lee H.A."/>
            <person name="Lee H.Y."/>
            <person name="Lee Y."/>
            <person name="Oh S."/>
            <person name="Lee J.H."/>
            <person name="Choi E."/>
            <person name="Choi E."/>
            <person name="Lee S.E."/>
            <person name="Jeon J."/>
            <person name="Kim H."/>
            <person name="Choi G."/>
            <person name="Song H."/>
            <person name="Lee J."/>
            <person name="Lee S.C."/>
            <person name="Kwon J.K."/>
            <person name="Lee H.Y."/>
            <person name="Koo N."/>
            <person name="Hong Y."/>
            <person name="Kim R.W."/>
            <person name="Kang W.H."/>
            <person name="Huh J.H."/>
            <person name="Kang B.C."/>
            <person name="Yang T.J."/>
            <person name="Lee Y.H."/>
            <person name="Bennetzen J.L."/>
            <person name="Choi D."/>
        </authorList>
    </citation>
    <scope>NUCLEOTIDE SEQUENCE [LARGE SCALE GENOMIC DNA]</scope>
    <source>
        <strain evidence="7">cv. PBC81</strain>
    </source>
</reference>
<dbReference type="InterPro" id="IPR050905">
    <property type="entry name" value="Plant_NBS-LRR"/>
</dbReference>
<keyword evidence="3" id="KW-0067">ATP-binding</keyword>
<dbReference type="InterPro" id="IPR058922">
    <property type="entry name" value="WHD_DRP"/>
</dbReference>
<evidence type="ECO:0000256" key="1">
    <source>
        <dbReference type="ARBA" id="ARBA00022741"/>
    </source>
</evidence>
<evidence type="ECO:0000259" key="5">
    <source>
        <dbReference type="Pfam" id="PF23559"/>
    </source>
</evidence>
<dbReference type="Pfam" id="PF23559">
    <property type="entry name" value="WHD_DRP"/>
    <property type="match status" value="1"/>
</dbReference>
<keyword evidence="2" id="KW-0611">Plant defense</keyword>
<dbReference type="GO" id="GO:0043531">
    <property type="term" value="F:ADP binding"/>
    <property type="evidence" value="ECO:0007669"/>
    <property type="project" value="InterPro"/>
</dbReference>
<feature type="domain" description="Disease resistance protein winged helix" evidence="5">
    <location>
        <begin position="184"/>
        <end position="232"/>
    </location>
</feature>
<sequence>MSQASVYGMGGVGKTTLAKHIYNHLREESNYQVHWATVSLGLSIKGLQDDLAKIEKMDLSDVEDEHRRADQLNWAFKKMKNIVIILDDIWERLSSEKKSLGSETRLSPNIEGVAKTMEERCKGLPHGLITLAGSMREVTDLREWKNSLTEFLDYLENDVFKVLKYSNDRLRNTTMQECFWFCALYPEDYVIDRDELIDRFMMESLVKGNSREEEFHHGHTILNKLVKLCLLEAPDNM</sequence>
<dbReference type="InterPro" id="IPR002182">
    <property type="entry name" value="NB-ARC"/>
</dbReference>
<organism evidence="6 7">
    <name type="scientific">Capsicum baccatum</name>
    <name type="common">Peruvian pepper</name>
    <dbReference type="NCBI Taxonomy" id="33114"/>
    <lineage>
        <taxon>Eukaryota</taxon>
        <taxon>Viridiplantae</taxon>
        <taxon>Streptophyta</taxon>
        <taxon>Embryophyta</taxon>
        <taxon>Tracheophyta</taxon>
        <taxon>Spermatophyta</taxon>
        <taxon>Magnoliopsida</taxon>
        <taxon>eudicotyledons</taxon>
        <taxon>Gunneridae</taxon>
        <taxon>Pentapetalae</taxon>
        <taxon>asterids</taxon>
        <taxon>lamiids</taxon>
        <taxon>Solanales</taxon>
        <taxon>Solanaceae</taxon>
        <taxon>Solanoideae</taxon>
        <taxon>Capsiceae</taxon>
        <taxon>Capsicum</taxon>
    </lineage>
</organism>
<dbReference type="AlphaFoldDB" id="A0A2G2VXN1"/>
<dbReference type="OrthoDB" id="1926275at2759"/>
<proteinExistence type="predicted"/>
<comment type="caution">
    <text evidence="6">The sequence shown here is derived from an EMBL/GenBank/DDBJ whole genome shotgun (WGS) entry which is preliminary data.</text>
</comment>
<evidence type="ECO:0000256" key="3">
    <source>
        <dbReference type="ARBA" id="ARBA00022840"/>
    </source>
</evidence>
<keyword evidence="7" id="KW-1185">Reference proteome</keyword>
<gene>
    <name evidence="6" type="ORF">CQW23_21317</name>
</gene>
<reference evidence="7" key="2">
    <citation type="journal article" date="2017" name="J. Anim. Genet.">
        <title>Multiple reference genome sequences of hot pepper reveal the massive evolution of plant disease resistance genes by retroduplication.</title>
        <authorList>
            <person name="Kim S."/>
            <person name="Park J."/>
            <person name="Yeom S.-I."/>
            <person name="Kim Y.-M."/>
            <person name="Seo E."/>
            <person name="Kim K.-T."/>
            <person name="Kim M.-S."/>
            <person name="Lee J.M."/>
            <person name="Cheong K."/>
            <person name="Shin H.-S."/>
            <person name="Kim S.-B."/>
            <person name="Han K."/>
            <person name="Lee J."/>
            <person name="Park M."/>
            <person name="Lee H.-A."/>
            <person name="Lee H.-Y."/>
            <person name="Lee Y."/>
            <person name="Oh S."/>
            <person name="Lee J.H."/>
            <person name="Choi E."/>
            <person name="Choi E."/>
            <person name="Lee S.E."/>
            <person name="Jeon J."/>
            <person name="Kim H."/>
            <person name="Choi G."/>
            <person name="Song H."/>
            <person name="Lee J."/>
            <person name="Lee S.-C."/>
            <person name="Kwon J.-K."/>
            <person name="Lee H.-Y."/>
            <person name="Koo N."/>
            <person name="Hong Y."/>
            <person name="Kim R.W."/>
            <person name="Kang W.-H."/>
            <person name="Huh J.H."/>
            <person name="Kang B.-C."/>
            <person name="Yang T.-J."/>
            <person name="Lee Y.-H."/>
            <person name="Bennetzen J.L."/>
            <person name="Choi D."/>
        </authorList>
    </citation>
    <scope>NUCLEOTIDE SEQUENCE [LARGE SCALE GENOMIC DNA]</scope>
    <source>
        <strain evidence="7">cv. PBC81</strain>
    </source>
</reference>
<evidence type="ECO:0000313" key="7">
    <source>
        <dbReference type="Proteomes" id="UP000224567"/>
    </source>
</evidence>
<feature type="domain" description="NB-ARC" evidence="4">
    <location>
        <begin position="5"/>
        <end position="93"/>
    </location>
</feature>
<evidence type="ECO:0000259" key="4">
    <source>
        <dbReference type="Pfam" id="PF00931"/>
    </source>
</evidence>
<dbReference type="InterPro" id="IPR027417">
    <property type="entry name" value="P-loop_NTPase"/>
</dbReference>
<dbReference type="Gene3D" id="3.40.50.300">
    <property type="entry name" value="P-loop containing nucleotide triphosphate hydrolases"/>
    <property type="match status" value="1"/>
</dbReference>
<dbReference type="PANTHER" id="PTHR33463:SF187">
    <property type="entry name" value="AND NB-ARC DOMAIN DISEASE RESISTANCE PROTEIN, PUTATIVE-RELATED"/>
    <property type="match status" value="1"/>
</dbReference>
<evidence type="ECO:0000313" key="6">
    <source>
        <dbReference type="EMBL" id="PHT37744.1"/>
    </source>
</evidence>
<dbReference type="EMBL" id="MLFT02000009">
    <property type="protein sequence ID" value="PHT37744.1"/>
    <property type="molecule type" value="Genomic_DNA"/>
</dbReference>
<name>A0A2G2VXN1_CAPBA</name>
<protein>
    <submittedName>
        <fullName evidence="6">Uncharacterized protein</fullName>
    </submittedName>
</protein>